<keyword evidence="5" id="KW-1185">Reference proteome</keyword>
<dbReference type="PROSITE" id="PS50157">
    <property type="entry name" value="ZINC_FINGER_C2H2_2"/>
    <property type="match status" value="1"/>
</dbReference>
<organism evidence="4 5">
    <name type="scientific">Glutinoglossum americanum</name>
    <dbReference type="NCBI Taxonomy" id="1670608"/>
    <lineage>
        <taxon>Eukaryota</taxon>
        <taxon>Fungi</taxon>
        <taxon>Dikarya</taxon>
        <taxon>Ascomycota</taxon>
        <taxon>Pezizomycotina</taxon>
        <taxon>Geoglossomycetes</taxon>
        <taxon>Geoglossales</taxon>
        <taxon>Geoglossaceae</taxon>
        <taxon>Glutinoglossum</taxon>
    </lineage>
</organism>
<feature type="region of interest" description="Disordered" evidence="2">
    <location>
        <begin position="231"/>
        <end position="315"/>
    </location>
</feature>
<feature type="region of interest" description="Disordered" evidence="2">
    <location>
        <begin position="28"/>
        <end position="49"/>
    </location>
</feature>
<dbReference type="InterPro" id="IPR013087">
    <property type="entry name" value="Znf_C2H2_type"/>
</dbReference>
<feature type="compositionally biased region" description="Basic and acidic residues" evidence="2">
    <location>
        <begin position="38"/>
        <end position="49"/>
    </location>
</feature>
<dbReference type="EMBL" id="JAGHQL010000104">
    <property type="protein sequence ID" value="KAH0538568.1"/>
    <property type="molecule type" value="Genomic_DNA"/>
</dbReference>
<dbReference type="PROSITE" id="PS00028">
    <property type="entry name" value="ZINC_FINGER_C2H2_1"/>
    <property type="match status" value="1"/>
</dbReference>
<protein>
    <recommendedName>
        <fullName evidence="3">C2H2-type domain-containing protein</fullName>
    </recommendedName>
</protein>
<feature type="region of interest" description="Disordered" evidence="2">
    <location>
        <begin position="164"/>
        <end position="204"/>
    </location>
</feature>
<gene>
    <name evidence="4" type="ORF">FGG08_004856</name>
</gene>
<accession>A0A9P8I6M8</accession>
<evidence type="ECO:0000313" key="5">
    <source>
        <dbReference type="Proteomes" id="UP000698800"/>
    </source>
</evidence>
<evidence type="ECO:0000259" key="3">
    <source>
        <dbReference type="PROSITE" id="PS50157"/>
    </source>
</evidence>
<name>A0A9P8I6M8_9PEZI</name>
<evidence type="ECO:0000256" key="1">
    <source>
        <dbReference type="PROSITE-ProRule" id="PRU00042"/>
    </source>
</evidence>
<feature type="compositionally biased region" description="Basic residues" evidence="2">
    <location>
        <begin position="243"/>
        <end position="252"/>
    </location>
</feature>
<evidence type="ECO:0000256" key="2">
    <source>
        <dbReference type="SAM" id="MobiDB-lite"/>
    </source>
</evidence>
<comment type="caution">
    <text evidence="4">The sequence shown here is derived from an EMBL/GenBank/DDBJ whole genome shotgun (WGS) entry which is preliminary data.</text>
</comment>
<feature type="domain" description="C2H2-type" evidence="3">
    <location>
        <begin position="50"/>
        <end position="77"/>
    </location>
</feature>
<dbReference type="AlphaFoldDB" id="A0A9P8I6M8"/>
<dbReference type="Gene3D" id="3.30.160.60">
    <property type="entry name" value="Classic Zinc Finger"/>
    <property type="match status" value="1"/>
</dbReference>
<dbReference type="GO" id="GO:0008270">
    <property type="term" value="F:zinc ion binding"/>
    <property type="evidence" value="ECO:0007669"/>
    <property type="project" value="UniProtKB-KW"/>
</dbReference>
<dbReference type="OrthoDB" id="3465479at2759"/>
<dbReference type="SMART" id="SM00355">
    <property type="entry name" value="ZnF_C2H2"/>
    <property type="match status" value="2"/>
</dbReference>
<sequence length="315" mass="34592">MSTGSQTQKIVKCGKCRREHSIPVKCDCGASLPSPQDDSSRSRDAKKSKFPCDRCGDTFKRIGDMNRHQQYHCTVRRDAPDDAWFYCHLNGDRSCRVRAYRPDKLSDHLRQIHGFGRVGGSQDEGVATSSFTQDPSQGGIAQLGGIYGEAVGTDVWLTGEIQSQAGMPEPYSPPYGDPSYSDNATSRFPLPGAPSALDSASRRHQYHPATTLSYNSPGIPEGLQASMDIENPSYPMITDTATHRSRRSHHHSAVTSGDIYSPPSTDTASWNDNGSSQGTRSHRRAPEPGQYSAYTEPGQHRHRRNHGDGWQGSRG</sequence>
<reference evidence="4" key="1">
    <citation type="submission" date="2021-03" db="EMBL/GenBank/DDBJ databases">
        <title>Comparative genomics and phylogenomic investigation of the class Geoglossomycetes provide insights into ecological specialization and systematics.</title>
        <authorList>
            <person name="Melie T."/>
            <person name="Pirro S."/>
            <person name="Miller A.N."/>
            <person name="Quandt A."/>
        </authorList>
    </citation>
    <scope>NUCLEOTIDE SEQUENCE</scope>
    <source>
        <strain evidence="4">GBOQ0MN5Z8</strain>
    </source>
</reference>
<evidence type="ECO:0000313" key="4">
    <source>
        <dbReference type="EMBL" id="KAH0538568.1"/>
    </source>
</evidence>
<keyword evidence="1" id="KW-0479">Metal-binding</keyword>
<keyword evidence="1" id="KW-0862">Zinc</keyword>
<proteinExistence type="predicted"/>
<feature type="compositionally biased region" description="Polar residues" evidence="2">
    <location>
        <begin position="262"/>
        <end position="279"/>
    </location>
</feature>
<keyword evidence="1" id="KW-0863">Zinc-finger</keyword>
<dbReference type="Proteomes" id="UP000698800">
    <property type="component" value="Unassembled WGS sequence"/>
</dbReference>